<dbReference type="PANTHER" id="PTHR13871:SF104">
    <property type="entry name" value="NUCLEOREDOXIN 1 ISOFORM X1-RELATED"/>
    <property type="match status" value="1"/>
</dbReference>
<comment type="caution">
    <text evidence="9">The sequence shown here is derived from an EMBL/GenBank/DDBJ whole genome shotgun (WGS) entry which is preliminary data.</text>
</comment>
<dbReference type="InterPro" id="IPR046349">
    <property type="entry name" value="C1-like_sf"/>
</dbReference>
<keyword evidence="3" id="KW-0560">Oxidoreductase</keyword>
<dbReference type="PANTHER" id="PTHR13871">
    <property type="entry name" value="THIOREDOXIN"/>
    <property type="match status" value="1"/>
</dbReference>
<comment type="similarity">
    <text evidence="5">Belongs to the nucleoredoxin family.</text>
</comment>
<evidence type="ECO:0000256" key="6">
    <source>
        <dbReference type="ARBA" id="ARBA00047388"/>
    </source>
</evidence>
<sequence>MPWLAIPFSDSDTRSRLDELFHVRGIPHLALLDEAGNVVTEDGVDVIREYGVEGYPFTSARIQELRDQEEEARRNQSVRSLLVSPSRDFVISSDGKKTLVSELEGKTVGLYFCVKSFGSCSDFTPKLVEVYEKLKAQGENFEVVLIPLDDDEESFKELLESVPWLSLPFKDKICGKLARYFELSTLPTLVIIGPDGKTLHSNVAEAIEDHGVAAYPFTPEKFAELDEILKAKEAAQTLESILVSDDQDFVIGKDGVKIPVSELKGKVVLLYFSAHWCPPCRAFLPKLIDAYNKIKEKGNALEVVFISSDRDQTSFDEFFAGMPWLALPFGDSRKKFLSRKFRVSGIPMLVAIASSGQTLTTKARDLVSLYGADAYPFTEERIKEIETEQEETAKGWPEKLKHELHEHELVLTRRRVYYCDACNEEGHIWSYYCGDCDFDLHPKCALEKEDKEGSKDDAKEEKSKDEWVCDGEVCKKA</sequence>
<dbReference type="AlphaFoldDB" id="A0A445JLK5"/>
<dbReference type="InterPro" id="IPR012336">
    <property type="entry name" value="Thioredoxin-like_fold"/>
</dbReference>
<evidence type="ECO:0000313" key="9">
    <source>
        <dbReference type="EMBL" id="RZB99289.1"/>
    </source>
</evidence>
<dbReference type="PROSITE" id="PS00194">
    <property type="entry name" value="THIOREDOXIN_1"/>
    <property type="match status" value="1"/>
</dbReference>
<keyword evidence="2" id="KW-0677">Repeat</keyword>
<dbReference type="EMBL" id="QZWG01000008">
    <property type="protein sequence ID" value="RZB99290.1"/>
    <property type="molecule type" value="Genomic_DNA"/>
</dbReference>
<dbReference type="CDD" id="cd03009">
    <property type="entry name" value="TryX_like_TryX_NRX"/>
    <property type="match status" value="1"/>
</dbReference>
<keyword evidence="4" id="KW-0520">NAD</keyword>
<dbReference type="InterPro" id="IPR052259">
    <property type="entry name" value="Nucleoredoxin-like"/>
</dbReference>
<name>A0A445JLK5_GLYSO</name>
<reference evidence="9 10" key="1">
    <citation type="submission" date="2018-09" db="EMBL/GenBank/DDBJ databases">
        <title>A high-quality reference genome of wild soybean provides a powerful tool to mine soybean genomes.</title>
        <authorList>
            <person name="Xie M."/>
            <person name="Chung C.Y.L."/>
            <person name="Li M.-W."/>
            <person name="Wong F.-L."/>
            <person name="Chan T.-F."/>
            <person name="Lam H.-M."/>
        </authorList>
    </citation>
    <scope>NUCLEOTIDE SEQUENCE [LARGE SCALE GENOMIC DNA]</scope>
    <source>
        <strain evidence="10">cv. W05</strain>
        <tissue evidence="9">Hypocotyl of etiolated seedlings</tissue>
    </source>
</reference>
<dbReference type="EC" id="1.8.1.8" evidence="1"/>
<dbReference type="SUPFAM" id="SSF57889">
    <property type="entry name" value="Cysteine-rich domain"/>
    <property type="match status" value="1"/>
</dbReference>
<dbReference type="Gene3D" id="3.40.30.10">
    <property type="entry name" value="Glutaredoxin"/>
    <property type="match status" value="3"/>
</dbReference>
<dbReference type="Proteomes" id="UP000289340">
    <property type="component" value="Chromosome 8"/>
</dbReference>
<evidence type="ECO:0000259" key="8">
    <source>
        <dbReference type="PROSITE" id="PS51352"/>
    </source>
</evidence>
<dbReference type="EMBL" id="QZWG01000008">
    <property type="protein sequence ID" value="RZB99289.1"/>
    <property type="molecule type" value="Genomic_DNA"/>
</dbReference>
<dbReference type="Pfam" id="PF03107">
    <property type="entry name" value="C1_2"/>
    <property type="match status" value="1"/>
</dbReference>
<organism evidence="9 10">
    <name type="scientific">Glycine soja</name>
    <name type="common">Wild soybean</name>
    <dbReference type="NCBI Taxonomy" id="3848"/>
    <lineage>
        <taxon>Eukaryota</taxon>
        <taxon>Viridiplantae</taxon>
        <taxon>Streptophyta</taxon>
        <taxon>Embryophyta</taxon>
        <taxon>Tracheophyta</taxon>
        <taxon>Spermatophyta</taxon>
        <taxon>Magnoliopsida</taxon>
        <taxon>eudicotyledons</taxon>
        <taxon>Gunneridae</taxon>
        <taxon>Pentapetalae</taxon>
        <taxon>rosids</taxon>
        <taxon>fabids</taxon>
        <taxon>Fabales</taxon>
        <taxon>Fabaceae</taxon>
        <taxon>Papilionoideae</taxon>
        <taxon>50 kb inversion clade</taxon>
        <taxon>NPAAA clade</taxon>
        <taxon>indigoferoid/millettioid clade</taxon>
        <taxon>Phaseoleae</taxon>
        <taxon>Glycine</taxon>
        <taxon>Glycine subgen. Soja</taxon>
    </lineage>
</organism>
<accession>A0A445JLK5</accession>
<comment type="catalytic activity">
    <reaction evidence="7">
        <text>[protein]-dithiol + NADP(+) = [protein]-disulfide + NADPH + H(+)</text>
        <dbReference type="Rhea" id="RHEA:18753"/>
        <dbReference type="Rhea" id="RHEA-COMP:10593"/>
        <dbReference type="Rhea" id="RHEA-COMP:10594"/>
        <dbReference type="ChEBI" id="CHEBI:15378"/>
        <dbReference type="ChEBI" id="CHEBI:29950"/>
        <dbReference type="ChEBI" id="CHEBI:50058"/>
        <dbReference type="ChEBI" id="CHEBI:57783"/>
        <dbReference type="ChEBI" id="CHEBI:58349"/>
        <dbReference type="EC" id="1.8.1.8"/>
    </reaction>
</comment>
<evidence type="ECO:0000256" key="3">
    <source>
        <dbReference type="ARBA" id="ARBA00023002"/>
    </source>
</evidence>
<comment type="catalytic activity">
    <reaction evidence="6">
        <text>[protein]-dithiol + NAD(+) = [protein]-disulfide + NADH + H(+)</text>
        <dbReference type="Rhea" id="RHEA:18749"/>
        <dbReference type="Rhea" id="RHEA-COMP:10593"/>
        <dbReference type="Rhea" id="RHEA-COMP:10594"/>
        <dbReference type="ChEBI" id="CHEBI:15378"/>
        <dbReference type="ChEBI" id="CHEBI:29950"/>
        <dbReference type="ChEBI" id="CHEBI:50058"/>
        <dbReference type="ChEBI" id="CHEBI:57540"/>
        <dbReference type="ChEBI" id="CHEBI:57945"/>
        <dbReference type="EC" id="1.8.1.8"/>
    </reaction>
</comment>
<protein>
    <recommendedName>
        <fullName evidence="1">protein-disulfide reductase</fullName>
        <ecNumber evidence="1">1.8.1.8</ecNumber>
    </recommendedName>
</protein>
<dbReference type="InterPro" id="IPR017937">
    <property type="entry name" value="Thioredoxin_CS"/>
</dbReference>
<evidence type="ECO:0000256" key="2">
    <source>
        <dbReference type="ARBA" id="ARBA00022737"/>
    </source>
</evidence>
<dbReference type="PROSITE" id="PS51352">
    <property type="entry name" value="THIOREDOXIN_2"/>
    <property type="match status" value="2"/>
</dbReference>
<feature type="domain" description="Thioredoxin" evidence="8">
    <location>
        <begin position="78"/>
        <end position="231"/>
    </location>
</feature>
<dbReference type="InterPro" id="IPR045870">
    <property type="entry name" value="TryX_NRX_thioredoxin_dom"/>
</dbReference>
<evidence type="ECO:0000256" key="7">
    <source>
        <dbReference type="ARBA" id="ARBA00047804"/>
    </source>
</evidence>
<dbReference type="InterPro" id="IPR036249">
    <property type="entry name" value="Thioredoxin-like_sf"/>
</dbReference>
<keyword evidence="10" id="KW-1185">Reference proteome</keyword>
<dbReference type="InterPro" id="IPR004146">
    <property type="entry name" value="DC1"/>
</dbReference>
<gene>
    <name evidence="9" type="ORF">D0Y65_021957</name>
</gene>
<proteinExistence type="inferred from homology"/>
<dbReference type="Pfam" id="PF13905">
    <property type="entry name" value="Thioredoxin_8"/>
    <property type="match status" value="2"/>
</dbReference>
<dbReference type="SUPFAM" id="SSF52833">
    <property type="entry name" value="Thioredoxin-like"/>
    <property type="match status" value="2"/>
</dbReference>
<evidence type="ECO:0000313" key="10">
    <source>
        <dbReference type="Proteomes" id="UP000289340"/>
    </source>
</evidence>
<dbReference type="InterPro" id="IPR013766">
    <property type="entry name" value="Thioredoxin_domain"/>
</dbReference>
<evidence type="ECO:0000256" key="1">
    <source>
        <dbReference type="ARBA" id="ARBA00012612"/>
    </source>
</evidence>
<evidence type="ECO:0000256" key="4">
    <source>
        <dbReference type="ARBA" id="ARBA00023027"/>
    </source>
</evidence>
<feature type="domain" description="Thioredoxin" evidence="8">
    <location>
        <begin position="232"/>
        <end position="387"/>
    </location>
</feature>
<evidence type="ECO:0000256" key="5">
    <source>
        <dbReference type="ARBA" id="ARBA00025782"/>
    </source>
</evidence>
<dbReference type="GO" id="GO:0004791">
    <property type="term" value="F:thioredoxin-disulfide reductase (NADPH) activity"/>
    <property type="evidence" value="ECO:0007669"/>
    <property type="project" value="InterPro"/>
</dbReference>